<comment type="caution">
    <text evidence="2">The sequence shown here is derived from an EMBL/GenBank/DDBJ whole genome shotgun (WGS) entry which is preliminary data.</text>
</comment>
<feature type="transmembrane region" description="Helical" evidence="1">
    <location>
        <begin position="124"/>
        <end position="146"/>
    </location>
</feature>
<keyword evidence="1" id="KW-0472">Membrane</keyword>
<feature type="transmembrane region" description="Helical" evidence="1">
    <location>
        <begin position="12"/>
        <end position="36"/>
    </location>
</feature>
<name>A0AAE4CEB9_9ACTN</name>
<evidence type="ECO:0008006" key="4">
    <source>
        <dbReference type="Google" id="ProtNLM"/>
    </source>
</evidence>
<reference evidence="2" key="1">
    <citation type="submission" date="2023-07" db="EMBL/GenBank/DDBJ databases">
        <title>Sequencing the genomes of 1000 actinobacteria strains.</title>
        <authorList>
            <person name="Klenk H.-P."/>
        </authorList>
    </citation>
    <scope>NUCLEOTIDE SEQUENCE</scope>
    <source>
        <strain evidence="2">DSM 44707</strain>
    </source>
</reference>
<organism evidence="2 3">
    <name type="scientific">Catenuloplanes atrovinosus</name>
    <dbReference type="NCBI Taxonomy" id="137266"/>
    <lineage>
        <taxon>Bacteria</taxon>
        <taxon>Bacillati</taxon>
        <taxon>Actinomycetota</taxon>
        <taxon>Actinomycetes</taxon>
        <taxon>Micromonosporales</taxon>
        <taxon>Micromonosporaceae</taxon>
        <taxon>Catenuloplanes</taxon>
    </lineage>
</organism>
<dbReference type="AlphaFoldDB" id="A0AAE4CEB9"/>
<dbReference type="EMBL" id="JAVDYB010000001">
    <property type="protein sequence ID" value="MDR7278460.1"/>
    <property type="molecule type" value="Genomic_DNA"/>
</dbReference>
<keyword evidence="1" id="KW-1133">Transmembrane helix</keyword>
<dbReference type="RefSeq" id="WP_310371390.1">
    <property type="nucleotide sequence ID" value="NZ_JAVDYB010000001.1"/>
</dbReference>
<evidence type="ECO:0000313" key="2">
    <source>
        <dbReference type="EMBL" id="MDR7278460.1"/>
    </source>
</evidence>
<gene>
    <name evidence="2" type="ORF">J2S41_005238</name>
</gene>
<keyword evidence="1" id="KW-0812">Transmembrane</keyword>
<dbReference type="Proteomes" id="UP001183643">
    <property type="component" value="Unassembled WGS sequence"/>
</dbReference>
<accession>A0AAE4CEB9</accession>
<keyword evidence="3" id="KW-1185">Reference proteome</keyword>
<feature type="transmembrane region" description="Helical" evidence="1">
    <location>
        <begin position="82"/>
        <end position="104"/>
    </location>
</feature>
<sequence length="158" mass="16932">MNTLNRRARKTLLTAHVATSVSWLGADLVLVVLGAAALSGRAPDGLYPVAALIGDWLLLPLTVAIWLIGVANAVLTPWGLLTHWWVTVKLIVTTVMLGLVYLLLTPGLRQAAESGAELAREDRLNMVVAPGVSGALLIFLIALSVFKPWGRVRRAAPR</sequence>
<protein>
    <recommendedName>
        <fullName evidence="4">DUF2269 domain-containing protein</fullName>
    </recommendedName>
</protein>
<proteinExistence type="predicted"/>
<evidence type="ECO:0000313" key="3">
    <source>
        <dbReference type="Proteomes" id="UP001183643"/>
    </source>
</evidence>
<feature type="transmembrane region" description="Helical" evidence="1">
    <location>
        <begin position="56"/>
        <end position="75"/>
    </location>
</feature>
<evidence type="ECO:0000256" key="1">
    <source>
        <dbReference type="SAM" id="Phobius"/>
    </source>
</evidence>